<dbReference type="Pfam" id="PF01904">
    <property type="entry name" value="DUF72"/>
    <property type="match status" value="1"/>
</dbReference>
<gene>
    <name evidence="1" type="ORF">GCM10025881_36500</name>
</gene>
<name>A0ABQ6KB16_9MICO</name>
<evidence type="ECO:0008006" key="3">
    <source>
        <dbReference type="Google" id="ProtNLM"/>
    </source>
</evidence>
<keyword evidence="2" id="KW-1185">Reference proteome</keyword>
<dbReference type="Gene3D" id="3.20.20.410">
    <property type="entry name" value="Protein of unknown function UPF0759"/>
    <property type="match status" value="1"/>
</dbReference>
<dbReference type="InterPro" id="IPR036520">
    <property type="entry name" value="UPF0759_sf"/>
</dbReference>
<dbReference type="EMBL" id="BSVB01000001">
    <property type="protein sequence ID" value="GMA96826.1"/>
    <property type="molecule type" value="Genomic_DNA"/>
</dbReference>
<dbReference type="InterPro" id="IPR002763">
    <property type="entry name" value="DUF72"/>
</dbReference>
<dbReference type="Proteomes" id="UP001157034">
    <property type="component" value="Unassembled WGS sequence"/>
</dbReference>
<organism evidence="1 2">
    <name type="scientific">Pseudolysinimonas kribbensis</name>
    <dbReference type="NCBI Taxonomy" id="433641"/>
    <lineage>
        <taxon>Bacteria</taxon>
        <taxon>Bacillati</taxon>
        <taxon>Actinomycetota</taxon>
        <taxon>Actinomycetes</taxon>
        <taxon>Micrococcales</taxon>
        <taxon>Microbacteriaceae</taxon>
        <taxon>Pseudolysinimonas</taxon>
    </lineage>
</organism>
<dbReference type="PANTHER" id="PTHR30348:SF4">
    <property type="entry name" value="DUF72 DOMAIN-CONTAINING PROTEIN"/>
    <property type="match status" value="1"/>
</dbReference>
<accession>A0ABQ6KB16</accession>
<dbReference type="RefSeq" id="WP_284255323.1">
    <property type="nucleotide sequence ID" value="NZ_BAAAQO010000004.1"/>
</dbReference>
<reference evidence="2" key="1">
    <citation type="journal article" date="2019" name="Int. J. Syst. Evol. Microbiol.">
        <title>The Global Catalogue of Microorganisms (GCM) 10K type strain sequencing project: providing services to taxonomists for standard genome sequencing and annotation.</title>
        <authorList>
            <consortium name="The Broad Institute Genomics Platform"/>
            <consortium name="The Broad Institute Genome Sequencing Center for Infectious Disease"/>
            <person name="Wu L."/>
            <person name="Ma J."/>
        </authorList>
    </citation>
    <scope>NUCLEOTIDE SEQUENCE [LARGE SCALE GENOMIC DNA]</scope>
    <source>
        <strain evidence="2">NBRC 108894</strain>
    </source>
</reference>
<comment type="caution">
    <text evidence="1">The sequence shown here is derived from an EMBL/GenBank/DDBJ whole genome shotgun (WGS) entry which is preliminary data.</text>
</comment>
<proteinExistence type="predicted"/>
<protein>
    <recommendedName>
        <fullName evidence="3">DUF72 domain-containing protein</fullName>
    </recommendedName>
</protein>
<evidence type="ECO:0000313" key="2">
    <source>
        <dbReference type="Proteomes" id="UP001157034"/>
    </source>
</evidence>
<dbReference type="SUPFAM" id="SSF117396">
    <property type="entry name" value="TM1631-like"/>
    <property type="match status" value="1"/>
</dbReference>
<sequence>MARAWVGMSGWTYAPWRGVFYPKGLRQADELDYASHRVSSIEINGSFYSLQKPTSWMSWRDGTPDDFLFAVKAPRFITHIKRLSDIDEPVANFFASGLLALGPKLGPILWQLPPNLDYDRELVERFLGMLPHTTTAAAELATRRGVERMKDREHLETDADRVLRHAVEVRNYSWDDERFAAQLEAHGVAMVLGDSAGRWPKLDWVTADFAYARLHGDKELYTSGYDDAGLDTWEEWTRDHLDHDRDVYVYFDNDAKVRSPIDAMSLIERLSDL</sequence>
<dbReference type="PANTHER" id="PTHR30348">
    <property type="entry name" value="UNCHARACTERIZED PROTEIN YECE"/>
    <property type="match status" value="1"/>
</dbReference>
<evidence type="ECO:0000313" key="1">
    <source>
        <dbReference type="EMBL" id="GMA96826.1"/>
    </source>
</evidence>